<keyword evidence="2" id="KW-0442">Lipid degradation</keyword>
<dbReference type="SUPFAM" id="SSF52151">
    <property type="entry name" value="FabD/lysophospholipase-like"/>
    <property type="match status" value="1"/>
</dbReference>
<keyword evidence="2" id="KW-0378">Hydrolase</keyword>
<gene>
    <name evidence="5" type="ORF">D0T11_15700</name>
</gene>
<dbReference type="Proteomes" id="UP000284250">
    <property type="component" value="Unassembled WGS sequence"/>
</dbReference>
<evidence type="ECO:0000313" key="6">
    <source>
        <dbReference type="Proteomes" id="UP000284250"/>
    </source>
</evidence>
<dbReference type="Pfam" id="PF01734">
    <property type="entry name" value="Patatin"/>
    <property type="match status" value="1"/>
</dbReference>
<proteinExistence type="predicted"/>
<feature type="active site" description="Nucleophile" evidence="2">
    <location>
        <position position="150"/>
    </location>
</feature>
<dbReference type="GO" id="GO:0016042">
    <property type="term" value="P:lipid catabolic process"/>
    <property type="evidence" value="ECO:0007669"/>
    <property type="project" value="UniProtKB-UniRule"/>
</dbReference>
<organism evidence="5 6">
    <name type="scientific">Hymenobacter rubripertinctus</name>
    <dbReference type="NCBI Taxonomy" id="2029981"/>
    <lineage>
        <taxon>Bacteria</taxon>
        <taxon>Pseudomonadati</taxon>
        <taxon>Bacteroidota</taxon>
        <taxon>Cytophagia</taxon>
        <taxon>Cytophagales</taxon>
        <taxon>Hymenobacteraceae</taxon>
        <taxon>Hymenobacter</taxon>
    </lineage>
</organism>
<feature type="short sequence motif" description="DGA/G" evidence="2">
    <location>
        <begin position="387"/>
        <end position="389"/>
    </location>
</feature>
<feature type="compositionally biased region" description="Polar residues" evidence="3">
    <location>
        <begin position="13"/>
        <end position="32"/>
    </location>
</feature>
<evidence type="ECO:0000259" key="4">
    <source>
        <dbReference type="PROSITE" id="PS51635"/>
    </source>
</evidence>
<protein>
    <recommendedName>
        <fullName evidence="4">PNPLA domain-containing protein</fullName>
    </recommendedName>
</protein>
<keyword evidence="1 2" id="KW-0443">Lipid metabolism</keyword>
<dbReference type="PROSITE" id="PS51635">
    <property type="entry name" value="PNPLA"/>
    <property type="match status" value="1"/>
</dbReference>
<feature type="short sequence motif" description="GXSXG" evidence="2">
    <location>
        <begin position="148"/>
        <end position="152"/>
    </location>
</feature>
<evidence type="ECO:0000256" key="3">
    <source>
        <dbReference type="SAM" id="MobiDB-lite"/>
    </source>
</evidence>
<comment type="caution">
    <text evidence="5">The sequence shown here is derived from an EMBL/GenBank/DDBJ whole genome shotgun (WGS) entry which is preliminary data.</text>
</comment>
<evidence type="ECO:0000256" key="1">
    <source>
        <dbReference type="ARBA" id="ARBA00023098"/>
    </source>
</evidence>
<dbReference type="InterPro" id="IPR002641">
    <property type="entry name" value="PNPLA_dom"/>
</dbReference>
<dbReference type="GO" id="GO:0016787">
    <property type="term" value="F:hydrolase activity"/>
    <property type="evidence" value="ECO:0007669"/>
    <property type="project" value="UniProtKB-UniRule"/>
</dbReference>
<dbReference type="AlphaFoldDB" id="A0A418QRC7"/>
<sequence>MDAADSGPAHPQQLDTVGASTGHDSPCSSSSIHCLPAMTTPPPPPVQMSFESQPVRPATIMVESAPTAATAGATTPVSPPTPETLAEPTFDIGLVMAGAVSAGAYTAGVVTFLFQALNAWYDQDQRQQDGWPDMPQPPHQVKLKTMAGASAGGMCAALTAVSALKGGDTSQFYRAWVKDIDVRHLLRPHTDPAPPTSLADLPSLLNCDQLDRVAQEAMELPDQPQWPGWLGNDLNFYLTLTNLNGLVYEVKQHNGALQRFTDHADQIQYRLLKPGAAVPDVQNTPSLPSLRILRAEPKAQLSEAERATWQELGRAALATGSFPVALRHRELRFDKEYYEERLGKRPRNRRVQFVYAGLPQPAGKQPQQLRQPPQPPYAYPAPFLFVDGGVTNNEPLELVRVTLNPGGKNRPRKGSYGLLMIDPFPDSPATQDYQPLEGGLHEILSKLFTVFRNQARYRTSDLLQALNLGEYSRFSVAPVRRTAGNAAPVFPSLASGSVYAFGGFLHEPFREHDFWLGQRNCQHFLREWFMLPDTADNNWLFANWPTDKRKELARLRPGETGPDAKLHLPIIPLIGAKLNEEIAIPNWQAARMPEAKLRQEIEPSLARHIGWLTRLLKQDLPDNPLFRLAYSWPIEPWLRKKTIRLVRAKLWLALHEDGLLNPGLSKAEEQVCRQDAGLRSLRS</sequence>
<comment type="caution">
    <text evidence="2">Lacks conserved residue(s) required for the propagation of feature annotation.</text>
</comment>
<reference evidence="5 6" key="1">
    <citation type="submission" date="2019-01" db="EMBL/GenBank/DDBJ databases">
        <title>Hymenobacter humicola sp. nov., isolated from soils in Antarctica.</title>
        <authorList>
            <person name="Sedlacek I."/>
            <person name="Holochova P."/>
            <person name="Kralova S."/>
            <person name="Pantucek R."/>
            <person name="Stankova E."/>
            <person name="Vrbovska V."/>
            <person name="Kristofova L."/>
            <person name="Svec P."/>
            <person name="Busse H.-J."/>
        </authorList>
    </citation>
    <scope>NUCLEOTIDE SEQUENCE [LARGE SCALE GENOMIC DNA]</scope>
    <source>
        <strain evidence="5 6">CCM 8852</strain>
    </source>
</reference>
<dbReference type="InterPro" id="IPR016035">
    <property type="entry name" value="Acyl_Trfase/lysoPLipase"/>
</dbReference>
<dbReference type="EMBL" id="QYCN01000026">
    <property type="protein sequence ID" value="RIY07819.1"/>
    <property type="molecule type" value="Genomic_DNA"/>
</dbReference>
<feature type="active site" description="Proton acceptor" evidence="2">
    <location>
        <position position="387"/>
    </location>
</feature>
<feature type="region of interest" description="Disordered" evidence="3">
    <location>
        <begin position="1"/>
        <end position="51"/>
    </location>
</feature>
<evidence type="ECO:0000256" key="2">
    <source>
        <dbReference type="PROSITE-ProRule" id="PRU01161"/>
    </source>
</evidence>
<dbReference type="Gene3D" id="3.40.1090.10">
    <property type="entry name" value="Cytosolic phospholipase A2 catalytic domain"/>
    <property type="match status" value="1"/>
</dbReference>
<keyword evidence="6" id="KW-1185">Reference proteome</keyword>
<evidence type="ECO:0000313" key="5">
    <source>
        <dbReference type="EMBL" id="RIY07819.1"/>
    </source>
</evidence>
<accession>A0A418QRC7</accession>
<dbReference type="OrthoDB" id="1488362at2"/>
<name>A0A418QRC7_9BACT</name>
<feature type="domain" description="PNPLA" evidence="4">
    <location>
        <begin position="94"/>
        <end position="400"/>
    </location>
</feature>